<dbReference type="PANTHER" id="PTHR43289">
    <property type="entry name" value="MITOGEN-ACTIVATED PROTEIN KINASE KINASE KINASE 20-RELATED"/>
    <property type="match status" value="1"/>
</dbReference>
<dbReference type="OrthoDB" id="5478461at2"/>
<keyword evidence="7 14" id="KW-0418">Kinase</keyword>
<feature type="compositionally biased region" description="Basic and acidic residues" evidence="12">
    <location>
        <begin position="224"/>
        <end position="246"/>
    </location>
</feature>
<dbReference type="GO" id="GO:0005813">
    <property type="term" value="C:centrosome"/>
    <property type="evidence" value="ECO:0007669"/>
    <property type="project" value="UniProtKB-SubCell"/>
</dbReference>
<protein>
    <submittedName>
        <fullName evidence="14">Serine/threonine kinase family protein</fullName>
    </submittedName>
</protein>
<comment type="similarity">
    <text evidence="3">Belongs to the protein kinase superfamily. NEK Ser/Thr protein kinase family. NIMA subfamily.</text>
</comment>
<evidence type="ECO:0000256" key="12">
    <source>
        <dbReference type="SAM" id="MobiDB-lite"/>
    </source>
</evidence>
<keyword evidence="10" id="KW-0802">TPR repeat</keyword>
<keyword evidence="9" id="KW-0963">Cytoplasm</keyword>
<dbReference type="SMART" id="SM00028">
    <property type="entry name" value="TPR"/>
    <property type="match status" value="6"/>
</dbReference>
<evidence type="ECO:0000256" key="8">
    <source>
        <dbReference type="ARBA" id="ARBA00022840"/>
    </source>
</evidence>
<dbReference type="InterPro" id="IPR001245">
    <property type="entry name" value="Ser-Thr/Tyr_kinase_cat_dom"/>
</dbReference>
<feature type="binding site" evidence="11">
    <location>
        <position position="81"/>
    </location>
    <ligand>
        <name>ATP</name>
        <dbReference type="ChEBI" id="CHEBI:30616"/>
    </ligand>
</feature>
<evidence type="ECO:0000256" key="6">
    <source>
        <dbReference type="ARBA" id="ARBA00022741"/>
    </source>
</evidence>
<comment type="caution">
    <text evidence="14">The sequence shown here is derived from an EMBL/GenBank/DDBJ whole genome shotgun (WGS) entry which is preliminary data.</text>
</comment>
<dbReference type="PROSITE" id="PS00108">
    <property type="entry name" value="PROTEIN_KINASE_ST"/>
    <property type="match status" value="1"/>
</dbReference>
<dbReference type="GO" id="GO:0000922">
    <property type="term" value="C:spindle pole"/>
    <property type="evidence" value="ECO:0007669"/>
    <property type="project" value="UniProtKB-SubCell"/>
</dbReference>
<evidence type="ECO:0000259" key="13">
    <source>
        <dbReference type="PROSITE" id="PS50011"/>
    </source>
</evidence>
<reference evidence="14 15" key="1">
    <citation type="submission" date="2007-06" db="EMBL/GenBank/DDBJ databases">
        <authorList>
            <person name="Shimkets L."/>
            <person name="Ferriera S."/>
            <person name="Johnson J."/>
            <person name="Kravitz S."/>
            <person name="Beeson K."/>
            <person name="Sutton G."/>
            <person name="Rogers Y.-H."/>
            <person name="Friedman R."/>
            <person name="Frazier M."/>
            <person name="Venter J.C."/>
        </authorList>
    </citation>
    <scope>NUCLEOTIDE SEQUENCE [LARGE SCALE GENOMIC DNA]</scope>
    <source>
        <strain evidence="14 15">SIR-1</strain>
    </source>
</reference>
<dbReference type="RefSeq" id="WP_006975144.1">
    <property type="nucleotide sequence ID" value="NZ_ABCS01000083.1"/>
</dbReference>
<feature type="repeat" description="TPR" evidence="10">
    <location>
        <begin position="867"/>
        <end position="900"/>
    </location>
</feature>
<dbReference type="Gene3D" id="1.25.40.10">
    <property type="entry name" value="Tetratricopeptide repeat domain"/>
    <property type="match status" value="2"/>
</dbReference>
<dbReference type="Gene3D" id="1.10.510.10">
    <property type="entry name" value="Transferase(Phosphotransferase) domain 1"/>
    <property type="match status" value="1"/>
</dbReference>
<dbReference type="InterPro" id="IPR011009">
    <property type="entry name" value="Kinase-like_dom_sf"/>
</dbReference>
<dbReference type="PROSITE" id="PS50011">
    <property type="entry name" value="PROTEIN_KINASE_DOM"/>
    <property type="match status" value="1"/>
</dbReference>
<dbReference type="GO" id="GO:0004674">
    <property type="term" value="F:protein serine/threonine kinase activity"/>
    <property type="evidence" value="ECO:0007669"/>
    <property type="project" value="UniProtKB-KW"/>
</dbReference>
<dbReference type="EMBL" id="ABCS01000083">
    <property type="protein sequence ID" value="EDM75712.1"/>
    <property type="molecule type" value="Genomic_DNA"/>
</dbReference>
<keyword evidence="15" id="KW-1185">Reference proteome</keyword>
<dbReference type="InterPro" id="IPR011990">
    <property type="entry name" value="TPR-like_helical_dom_sf"/>
</dbReference>
<dbReference type="Pfam" id="PF13424">
    <property type="entry name" value="TPR_12"/>
    <property type="match status" value="2"/>
</dbReference>
<dbReference type="InterPro" id="IPR000719">
    <property type="entry name" value="Prot_kinase_dom"/>
</dbReference>
<dbReference type="Gene3D" id="3.30.200.20">
    <property type="entry name" value="Phosphorylase Kinase, domain 1"/>
    <property type="match status" value="1"/>
</dbReference>
<dbReference type="PROSITE" id="PS00107">
    <property type="entry name" value="PROTEIN_KINASE_ATP"/>
    <property type="match status" value="1"/>
</dbReference>
<dbReference type="AlphaFoldDB" id="A6GEK4"/>
<dbReference type="PROSITE" id="PS50005">
    <property type="entry name" value="TPR"/>
    <property type="match status" value="1"/>
</dbReference>
<accession>A6GEK4</accession>
<name>A6GEK4_9BACT</name>
<dbReference type="Pfam" id="PF07714">
    <property type="entry name" value="PK_Tyr_Ser-Thr"/>
    <property type="match status" value="1"/>
</dbReference>
<sequence>MVPGGRDINGGTADTMLSELSSYSFGEDTVAATIGGDGEHFEEEMPERVGRYLILDRLGAGGMGVVYSAYDPDLDRKLAIKLLHGDDGRSERATLRLLREAQALARVSHPNVIQVYDIGTVDERVYIAMEFVDGQSLKSWLREEARSLAQILATFSQAGHGLAAAHACKLVHRDFKPDNVIVTPAGRVVVLDFGIAHALARAEDPDHSLDESIERRRFIEHSASHRLASTEERELSRSTPSIHERSGTTSLALDTELTRAGAMVGTPAYMAPEQFDSAETDARADQFSFCVALWEAIHGRRPYLGESPLALWQAVRDGKLQPPSTRRVPPKLHRALVRGLQTEPEDRFASMDELLAVVDRDPRATQRRISAGVVFAMALVAGAWGLDAARRAGQAEQGPQCTGAQARIAESWNPQRRAALEAAFGGTELPFAAKVAPTVIGALDGYAHEWQLAHTDACEATHVRGEQSAALLDLRMSCLERRRAGLDALVEVLLEPDATVVENSIEAVHKLPAIAACGDRSALEASEAQASEARSAGEGERIAILDEALTRARARRDAGDVEGALAIVEGAHTRLRATVDPQAGPSAAMQAATARASLEHGLTQLEGGNFDAAGLNLHEAFYGALATGDASVQLDAALALLQLTGDRQKQFEAAGHWARIARALVEQHERRGAALAVGGEEDGRAPSRERVLLEYFVGLMHWRQGELDEAQAELEGALALASASTSGAAPGEDIERELLAIRVRKGLGSVLWAKGEAEAAAEQFQLVVDTLRATLGASHPKVGSALNNLASAHFAQGRYTLAEAEFIETLDLFEGSYGEGHPSVLNAFNNLAVVRGRQGKQDAARETLERIVELQAKHLDADDPQRASTWSNLGRVYNKLGRYEQAAEVHAKAYALRRSVFGEEHDESLSSLEGLATAQVHLGEHERGLASLQVALDARVETLGEDHPSVAETLVVYAHARAAIGERRAAVGLLRRALALRERNLTAEHPDLAANLALLAALLIEDGERDEARALIERYTAMEAAAAPPATDRARAHLCRARLAEPGSPEVGEQARAGLELLEAFEDVESKALRRALEAAAD</sequence>
<keyword evidence="6 11" id="KW-0547">Nucleotide-binding</keyword>
<evidence type="ECO:0000256" key="11">
    <source>
        <dbReference type="PROSITE-ProRule" id="PRU10141"/>
    </source>
</evidence>
<feature type="domain" description="Protein kinase" evidence="13">
    <location>
        <begin position="52"/>
        <end position="364"/>
    </location>
</feature>
<evidence type="ECO:0000256" key="5">
    <source>
        <dbReference type="ARBA" id="ARBA00022679"/>
    </source>
</evidence>
<dbReference type="Pfam" id="PF00069">
    <property type="entry name" value="Pkinase"/>
    <property type="match status" value="1"/>
</dbReference>
<dbReference type="InterPro" id="IPR008271">
    <property type="entry name" value="Ser/Thr_kinase_AS"/>
</dbReference>
<evidence type="ECO:0000256" key="2">
    <source>
        <dbReference type="ARBA" id="ARBA00004647"/>
    </source>
</evidence>
<evidence type="ECO:0000313" key="15">
    <source>
        <dbReference type="Proteomes" id="UP000005801"/>
    </source>
</evidence>
<dbReference type="CDD" id="cd14014">
    <property type="entry name" value="STKc_PknB_like"/>
    <property type="match status" value="1"/>
</dbReference>
<dbReference type="Pfam" id="PF13374">
    <property type="entry name" value="TPR_10"/>
    <property type="match status" value="1"/>
</dbReference>
<comment type="subcellular location">
    <subcellularLocation>
        <location evidence="1">Cytoplasm</location>
        <location evidence="1">Cytoskeleton</location>
        <location evidence="1">Microtubule organizing center</location>
        <location evidence="1">Centrosome</location>
    </subcellularLocation>
    <subcellularLocation>
        <location evidence="2">Cytoplasm</location>
        <location evidence="2">Cytoskeleton</location>
        <location evidence="2">Spindle pole</location>
    </subcellularLocation>
</comment>
<proteinExistence type="inferred from homology"/>
<dbReference type="PANTHER" id="PTHR43289:SF6">
    <property type="entry name" value="SERINE_THREONINE-PROTEIN KINASE NEKL-3"/>
    <property type="match status" value="1"/>
</dbReference>
<keyword evidence="8 11" id="KW-0067">ATP-binding</keyword>
<evidence type="ECO:0000256" key="1">
    <source>
        <dbReference type="ARBA" id="ARBA00004300"/>
    </source>
</evidence>
<dbReference type="SUPFAM" id="SSF56112">
    <property type="entry name" value="Protein kinase-like (PK-like)"/>
    <property type="match status" value="1"/>
</dbReference>
<dbReference type="InterPro" id="IPR017441">
    <property type="entry name" value="Protein_kinase_ATP_BS"/>
</dbReference>
<keyword evidence="9" id="KW-0206">Cytoskeleton</keyword>
<evidence type="ECO:0000256" key="4">
    <source>
        <dbReference type="ARBA" id="ARBA00022527"/>
    </source>
</evidence>
<feature type="region of interest" description="Disordered" evidence="12">
    <location>
        <begin position="224"/>
        <end position="248"/>
    </location>
</feature>
<dbReference type="PRINTS" id="PR00381">
    <property type="entry name" value="KINESINLIGHT"/>
</dbReference>
<evidence type="ECO:0000256" key="3">
    <source>
        <dbReference type="ARBA" id="ARBA00010886"/>
    </source>
</evidence>
<dbReference type="SUPFAM" id="SSF48452">
    <property type="entry name" value="TPR-like"/>
    <property type="match status" value="2"/>
</dbReference>
<dbReference type="eggNOG" id="COG0457">
    <property type="taxonomic scope" value="Bacteria"/>
</dbReference>
<evidence type="ECO:0000313" key="14">
    <source>
        <dbReference type="EMBL" id="EDM75712.1"/>
    </source>
</evidence>
<gene>
    <name evidence="14" type="ORF">PPSIR1_28836</name>
</gene>
<dbReference type="GO" id="GO:0005524">
    <property type="term" value="F:ATP binding"/>
    <property type="evidence" value="ECO:0007669"/>
    <property type="project" value="UniProtKB-UniRule"/>
</dbReference>
<keyword evidence="5" id="KW-0808">Transferase</keyword>
<evidence type="ECO:0000256" key="9">
    <source>
        <dbReference type="ARBA" id="ARBA00023212"/>
    </source>
</evidence>
<evidence type="ECO:0000256" key="10">
    <source>
        <dbReference type="PROSITE-ProRule" id="PRU00339"/>
    </source>
</evidence>
<dbReference type="eggNOG" id="COG0515">
    <property type="taxonomic scope" value="Bacteria"/>
</dbReference>
<dbReference type="InterPro" id="IPR019734">
    <property type="entry name" value="TPR_rpt"/>
</dbReference>
<keyword evidence="4" id="KW-0723">Serine/threonine-protein kinase</keyword>
<evidence type="ECO:0000256" key="7">
    <source>
        <dbReference type="ARBA" id="ARBA00022777"/>
    </source>
</evidence>
<dbReference type="Proteomes" id="UP000005801">
    <property type="component" value="Unassembled WGS sequence"/>
</dbReference>
<organism evidence="14 15">
    <name type="scientific">Plesiocystis pacifica SIR-1</name>
    <dbReference type="NCBI Taxonomy" id="391625"/>
    <lineage>
        <taxon>Bacteria</taxon>
        <taxon>Pseudomonadati</taxon>
        <taxon>Myxococcota</taxon>
        <taxon>Polyangia</taxon>
        <taxon>Nannocystales</taxon>
        <taxon>Nannocystaceae</taxon>
        <taxon>Plesiocystis</taxon>
    </lineage>
</organism>
<dbReference type="STRING" id="391625.PPSIR1_28836"/>